<dbReference type="AlphaFoldDB" id="A0A158RKM4"/>
<proteinExistence type="predicted"/>
<dbReference type="EMBL" id="CP001407">
    <property type="protein sequence ID" value="ACO27617.1"/>
    <property type="molecule type" value="Genomic_DNA"/>
</dbReference>
<accession>A0A158RKM4</accession>
<gene>
    <name evidence="1" type="ordered locus">BCA_4600</name>
</gene>
<reference evidence="1 2" key="1">
    <citation type="submission" date="2009-02" db="EMBL/GenBank/DDBJ databases">
        <title>Genome sequence of Bacillus cereus 03BB102.</title>
        <authorList>
            <person name="Dodson R.J."/>
            <person name="Jackson P."/>
            <person name="Munk A.C."/>
            <person name="Brettin T."/>
            <person name="Bruce D."/>
            <person name="Detter C."/>
            <person name="Tapia R."/>
            <person name="Han C."/>
            <person name="Sutton G."/>
            <person name="Sims D."/>
        </authorList>
    </citation>
    <scope>NUCLEOTIDE SEQUENCE [LARGE SCALE GENOMIC DNA]</scope>
    <source>
        <strain evidence="1 2">03BB102</strain>
    </source>
</reference>
<organism evidence="1 2">
    <name type="scientific">Bacillus cereus (strain 03BB102)</name>
    <dbReference type="NCBI Taxonomy" id="572264"/>
    <lineage>
        <taxon>Bacteria</taxon>
        <taxon>Bacillati</taxon>
        <taxon>Bacillota</taxon>
        <taxon>Bacilli</taxon>
        <taxon>Bacillales</taxon>
        <taxon>Bacillaceae</taxon>
        <taxon>Bacillus</taxon>
        <taxon>Bacillus cereus group</taxon>
    </lineage>
</organism>
<evidence type="ECO:0000313" key="1">
    <source>
        <dbReference type="EMBL" id="ACO27617.1"/>
    </source>
</evidence>
<sequence>MKIKLFSASIAAKQLHQMYTFIARQIEFETKHVRCSIFMELS</sequence>
<dbReference type="Proteomes" id="UP000002210">
    <property type="component" value="Chromosome"/>
</dbReference>
<protein>
    <submittedName>
        <fullName evidence="1">Uncharacterized protein</fullName>
    </submittedName>
</protein>
<evidence type="ECO:0000313" key="2">
    <source>
        <dbReference type="Proteomes" id="UP000002210"/>
    </source>
</evidence>
<dbReference type="KEGG" id="bcx:BCA_4600"/>
<name>A0A158RKM4_BACC3</name>